<dbReference type="AlphaFoldDB" id="A0A517YXC7"/>
<dbReference type="EMBL" id="CP036425">
    <property type="protein sequence ID" value="QDU34878.1"/>
    <property type="molecule type" value="Genomic_DNA"/>
</dbReference>
<feature type="transmembrane region" description="Helical" evidence="1">
    <location>
        <begin position="81"/>
        <end position="105"/>
    </location>
</feature>
<evidence type="ECO:0000256" key="1">
    <source>
        <dbReference type="SAM" id="Phobius"/>
    </source>
</evidence>
<keyword evidence="1" id="KW-0472">Membrane</keyword>
<evidence type="ECO:0000313" key="2">
    <source>
        <dbReference type="EMBL" id="QDU34878.1"/>
    </source>
</evidence>
<name>A0A517YXC7_9BACT</name>
<gene>
    <name evidence="2" type="ORF">KS4_29540</name>
</gene>
<dbReference type="KEGG" id="pcor:KS4_29540"/>
<reference evidence="2 3" key="1">
    <citation type="submission" date="2019-02" db="EMBL/GenBank/DDBJ databases">
        <title>Deep-cultivation of Planctomycetes and their phenomic and genomic characterization uncovers novel biology.</title>
        <authorList>
            <person name="Wiegand S."/>
            <person name="Jogler M."/>
            <person name="Boedeker C."/>
            <person name="Pinto D."/>
            <person name="Vollmers J."/>
            <person name="Rivas-Marin E."/>
            <person name="Kohn T."/>
            <person name="Peeters S.H."/>
            <person name="Heuer A."/>
            <person name="Rast P."/>
            <person name="Oberbeckmann S."/>
            <person name="Bunk B."/>
            <person name="Jeske O."/>
            <person name="Meyerdierks A."/>
            <person name="Storesund J.E."/>
            <person name="Kallscheuer N."/>
            <person name="Luecker S."/>
            <person name="Lage O.M."/>
            <person name="Pohl T."/>
            <person name="Merkel B.J."/>
            <person name="Hornburger P."/>
            <person name="Mueller R.-W."/>
            <person name="Bruemmer F."/>
            <person name="Labrenz M."/>
            <person name="Spormann A.M."/>
            <person name="Op den Camp H."/>
            <person name="Overmann J."/>
            <person name="Amann R."/>
            <person name="Jetten M.S.M."/>
            <person name="Mascher T."/>
            <person name="Medema M.H."/>
            <person name="Devos D.P."/>
            <person name="Kaster A.-K."/>
            <person name="Ovreas L."/>
            <person name="Rohde M."/>
            <person name="Galperin M.Y."/>
            <person name="Jogler C."/>
        </authorList>
    </citation>
    <scope>NUCLEOTIDE SEQUENCE [LARGE SCALE GENOMIC DNA]</scope>
    <source>
        <strain evidence="2 3">KS4</strain>
    </source>
</reference>
<keyword evidence="1" id="KW-0812">Transmembrane</keyword>
<proteinExistence type="predicted"/>
<feature type="transmembrane region" description="Helical" evidence="1">
    <location>
        <begin position="209"/>
        <end position="228"/>
    </location>
</feature>
<evidence type="ECO:0000313" key="3">
    <source>
        <dbReference type="Proteomes" id="UP000317369"/>
    </source>
</evidence>
<feature type="transmembrane region" description="Helical" evidence="1">
    <location>
        <begin position="125"/>
        <end position="147"/>
    </location>
</feature>
<feature type="transmembrane region" description="Helical" evidence="1">
    <location>
        <begin position="167"/>
        <end position="189"/>
    </location>
</feature>
<sequence length="329" mass="37820">MLEYFHKRPIPMNNPTIPTTQLTSDREVDSEIPCHHCGYNLYSAHIDAACPECGTPVEQSLDIATYPLKNSRLNKRFFSGLILNAITNTICLIVLLPFILVQAASMISYAMTEQYNRNLDPFLKAYQYVLEGSNFINYLLIAIAFFLYTPKIQRFDHYSRDRRVYSIIMAIAIPLIYVAMIFMLFRFWISRSYPNLSFGSFNIHQIITAIYYVAAFPSLLIPFATAWWGRRLASITHAPKLKSAFQITALAALLYTLVTVLFWCGSSIWQVQSLRAYMIYTFFFIITYVLYSIYALLLTISSCLLAIVFRKQRNTLNHAAPPSLSHINN</sequence>
<protein>
    <submittedName>
        <fullName evidence="2">Uncharacterized protein</fullName>
    </submittedName>
</protein>
<feature type="transmembrane region" description="Helical" evidence="1">
    <location>
        <begin position="249"/>
        <end position="271"/>
    </location>
</feature>
<dbReference type="Proteomes" id="UP000317369">
    <property type="component" value="Chromosome"/>
</dbReference>
<feature type="transmembrane region" description="Helical" evidence="1">
    <location>
        <begin position="277"/>
        <end position="309"/>
    </location>
</feature>
<organism evidence="2 3">
    <name type="scientific">Poriferisphaera corsica</name>
    <dbReference type="NCBI Taxonomy" id="2528020"/>
    <lineage>
        <taxon>Bacteria</taxon>
        <taxon>Pseudomonadati</taxon>
        <taxon>Planctomycetota</taxon>
        <taxon>Phycisphaerae</taxon>
        <taxon>Phycisphaerales</taxon>
        <taxon>Phycisphaeraceae</taxon>
        <taxon>Poriferisphaera</taxon>
    </lineage>
</organism>
<accession>A0A517YXC7</accession>
<keyword evidence="3" id="KW-1185">Reference proteome</keyword>
<keyword evidence="1" id="KW-1133">Transmembrane helix</keyword>